<dbReference type="RefSeq" id="WP_160954353.1">
    <property type="nucleotide sequence ID" value="NZ_WWEQ01000105.1"/>
</dbReference>
<keyword evidence="2" id="KW-0812">Transmembrane</keyword>
<feature type="region of interest" description="Disordered" evidence="1">
    <location>
        <begin position="1"/>
        <end position="40"/>
    </location>
</feature>
<feature type="compositionally biased region" description="Low complexity" evidence="1">
    <location>
        <begin position="1"/>
        <end position="14"/>
    </location>
</feature>
<feature type="transmembrane region" description="Helical" evidence="2">
    <location>
        <begin position="107"/>
        <end position="128"/>
    </location>
</feature>
<evidence type="ECO:0000256" key="2">
    <source>
        <dbReference type="SAM" id="Phobius"/>
    </source>
</evidence>
<evidence type="ECO:0000256" key="1">
    <source>
        <dbReference type="SAM" id="MobiDB-lite"/>
    </source>
</evidence>
<name>A0A6N9HAA1_9MICO</name>
<comment type="caution">
    <text evidence="3">The sequence shown here is derived from an EMBL/GenBank/DDBJ whole genome shotgun (WGS) entry which is preliminary data.</text>
</comment>
<keyword evidence="2" id="KW-1133">Transmembrane helix</keyword>
<evidence type="ECO:0000313" key="4">
    <source>
        <dbReference type="Proteomes" id="UP000469215"/>
    </source>
</evidence>
<keyword evidence="2" id="KW-0472">Membrane</keyword>
<dbReference type="EMBL" id="WWEQ01000105">
    <property type="protein sequence ID" value="MYM20953.1"/>
    <property type="molecule type" value="Genomic_DNA"/>
</dbReference>
<accession>A0A6N9HAA1</accession>
<reference evidence="3 4" key="1">
    <citation type="submission" date="2020-01" db="EMBL/GenBank/DDBJ databases">
        <authorList>
            <person name="Deng T."/>
        </authorList>
    </citation>
    <scope>NUCLEOTIDE SEQUENCE [LARGE SCALE GENOMIC DNA]</scope>
    <source>
        <strain evidence="3 4">5221</strain>
    </source>
</reference>
<proteinExistence type="predicted"/>
<protein>
    <submittedName>
        <fullName evidence="3">Uncharacterized protein</fullName>
    </submittedName>
</protein>
<dbReference type="Proteomes" id="UP000469215">
    <property type="component" value="Unassembled WGS sequence"/>
</dbReference>
<feature type="region of interest" description="Disordered" evidence="1">
    <location>
        <begin position="62"/>
        <end position="100"/>
    </location>
</feature>
<sequence length="163" mass="15924">MTPPSGSGFPTGPGAARLRDGARPHPGNARAGGGTADRSDAELDCSTYYEYLAAHTDSLPVVADAPPAAPTVGTPAAAPTAAGSHAAKSHVTGSPPAAGGAPRHRRALLVCIAAAVLLLVLIAVWAIGSALLEPSDGLQPAEEGPAASHAAGLRAPAQAVPGR</sequence>
<organism evidence="3 4">
    <name type="scientific">Brevibacterium rongguiense</name>
    <dbReference type="NCBI Taxonomy" id="2695267"/>
    <lineage>
        <taxon>Bacteria</taxon>
        <taxon>Bacillati</taxon>
        <taxon>Actinomycetota</taxon>
        <taxon>Actinomycetes</taxon>
        <taxon>Micrococcales</taxon>
        <taxon>Brevibacteriaceae</taxon>
        <taxon>Brevibacterium</taxon>
    </lineage>
</organism>
<feature type="region of interest" description="Disordered" evidence="1">
    <location>
        <begin position="138"/>
        <end position="163"/>
    </location>
</feature>
<dbReference type="AlphaFoldDB" id="A0A6N9HAA1"/>
<gene>
    <name evidence="3" type="ORF">GSY69_13530</name>
</gene>
<evidence type="ECO:0000313" key="3">
    <source>
        <dbReference type="EMBL" id="MYM20953.1"/>
    </source>
</evidence>
<feature type="compositionally biased region" description="Low complexity" evidence="1">
    <location>
        <begin position="62"/>
        <end position="82"/>
    </location>
</feature>
<keyword evidence="4" id="KW-1185">Reference proteome</keyword>